<gene>
    <name evidence="2" type="ORF">F7725_014528</name>
</gene>
<organism evidence="2 3">
    <name type="scientific">Dissostichus mawsoni</name>
    <name type="common">Antarctic cod</name>
    <dbReference type="NCBI Taxonomy" id="36200"/>
    <lineage>
        <taxon>Eukaryota</taxon>
        <taxon>Metazoa</taxon>
        <taxon>Chordata</taxon>
        <taxon>Craniata</taxon>
        <taxon>Vertebrata</taxon>
        <taxon>Euteleostomi</taxon>
        <taxon>Actinopterygii</taxon>
        <taxon>Neopterygii</taxon>
        <taxon>Teleostei</taxon>
        <taxon>Neoteleostei</taxon>
        <taxon>Acanthomorphata</taxon>
        <taxon>Eupercaria</taxon>
        <taxon>Perciformes</taxon>
        <taxon>Notothenioidei</taxon>
        <taxon>Nototheniidae</taxon>
        <taxon>Dissostichus</taxon>
    </lineage>
</organism>
<sequence>MTSKYLIASVAMSASQTGLVFSHIHQPWVSEPAPVSSCPLSISPSSVSWRPTSGTSSEDERNPSGLYTPAR</sequence>
<proteinExistence type="predicted"/>
<protein>
    <submittedName>
        <fullName evidence="2">Uncharacterized protein</fullName>
    </submittedName>
</protein>
<feature type="region of interest" description="Disordered" evidence="1">
    <location>
        <begin position="31"/>
        <end position="71"/>
    </location>
</feature>
<dbReference type="AlphaFoldDB" id="A0A7J5YWJ8"/>
<reference evidence="2 3" key="1">
    <citation type="submission" date="2020-03" db="EMBL/GenBank/DDBJ databases">
        <title>Dissostichus mawsoni Genome sequencing and assembly.</title>
        <authorList>
            <person name="Park H."/>
        </authorList>
    </citation>
    <scope>NUCLEOTIDE SEQUENCE [LARGE SCALE GENOMIC DNA]</scope>
    <source>
        <strain evidence="2">DM0001</strain>
        <tissue evidence="2">Muscle</tissue>
    </source>
</reference>
<feature type="compositionally biased region" description="Low complexity" evidence="1">
    <location>
        <begin position="34"/>
        <end position="53"/>
    </location>
</feature>
<dbReference type="Proteomes" id="UP000518266">
    <property type="component" value="Unassembled WGS sequence"/>
</dbReference>
<name>A0A7J5YWJ8_DISMA</name>
<evidence type="ECO:0000313" key="2">
    <source>
        <dbReference type="EMBL" id="KAF3853840.1"/>
    </source>
</evidence>
<dbReference type="EMBL" id="JAAKFY010000008">
    <property type="protein sequence ID" value="KAF3853840.1"/>
    <property type="molecule type" value="Genomic_DNA"/>
</dbReference>
<accession>A0A7J5YWJ8</accession>
<keyword evidence="3" id="KW-1185">Reference proteome</keyword>
<comment type="caution">
    <text evidence="2">The sequence shown here is derived from an EMBL/GenBank/DDBJ whole genome shotgun (WGS) entry which is preliminary data.</text>
</comment>
<evidence type="ECO:0000313" key="3">
    <source>
        <dbReference type="Proteomes" id="UP000518266"/>
    </source>
</evidence>
<evidence type="ECO:0000256" key="1">
    <source>
        <dbReference type="SAM" id="MobiDB-lite"/>
    </source>
</evidence>